<name>A0A8H7AS00_9EURO</name>
<keyword evidence="3" id="KW-1185">Reference proteome</keyword>
<dbReference type="EMBL" id="JAACFV010000006">
    <property type="protein sequence ID" value="KAF7513284.1"/>
    <property type="molecule type" value="Genomic_DNA"/>
</dbReference>
<evidence type="ECO:0000313" key="2">
    <source>
        <dbReference type="EMBL" id="KAF7513284.1"/>
    </source>
</evidence>
<reference evidence="2" key="1">
    <citation type="submission" date="2020-02" db="EMBL/GenBank/DDBJ databases">
        <authorList>
            <person name="Palmer J.M."/>
        </authorList>
    </citation>
    <scope>NUCLEOTIDE SEQUENCE</scope>
    <source>
        <strain evidence="2">EPUS1.4</strain>
        <tissue evidence="2">Thallus</tissue>
    </source>
</reference>
<evidence type="ECO:0008006" key="4">
    <source>
        <dbReference type="Google" id="ProtNLM"/>
    </source>
</evidence>
<comment type="caution">
    <text evidence="2">The sequence shown here is derived from an EMBL/GenBank/DDBJ whole genome shotgun (WGS) entry which is preliminary data.</text>
</comment>
<evidence type="ECO:0000256" key="1">
    <source>
        <dbReference type="SAM" id="MobiDB-lite"/>
    </source>
</evidence>
<proteinExistence type="predicted"/>
<feature type="region of interest" description="Disordered" evidence="1">
    <location>
        <begin position="69"/>
        <end position="182"/>
    </location>
</feature>
<dbReference type="AlphaFoldDB" id="A0A8H7AS00"/>
<dbReference type="Proteomes" id="UP000606974">
    <property type="component" value="Unassembled WGS sequence"/>
</dbReference>
<dbReference type="OrthoDB" id="5334491at2759"/>
<accession>A0A8H7AS00</accession>
<feature type="compositionally biased region" description="Polar residues" evidence="1">
    <location>
        <begin position="90"/>
        <end position="100"/>
    </location>
</feature>
<organism evidence="2 3">
    <name type="scientific">Endocarpon pusillum</name>
    <dbReference type="NCBI Taxonomy" id="364733"/>
    <lineage>
        <taxon>Eukaryota</taxon>
        <taxon>Fungi</taxon>
        <taxon>Dikarya</taxon>
        <taxon>Ascomycota</taxon>
        <taxon>Pezizomycotina</taxon>
        <taxon>Eurotiomycetes</taxon>
        <taxon>Chaetothyriomycetidae</taxon>
        <taxon>Verrucariales</taxon>
        <taxon>Verrucariaceae</taxon>
        <taxon>Endocarpon</taxon>
    </lineage>
</organism>
<gene>
    <name evidence="2" type="ORF">GJ744_009705</name>
</gene>
<feature type="compositionally biased region" description="Basic and acidic residues" evidence="1">
    <location>
        <begin position="167"/>
        <end position="177"/>
    </location>
</feature>
<sequence length="314" mass="35109">MLLPSALPIDTFHQSHRPACTSTPPLSNPGGFGSLSSCRALQAILGSRPASPLSFILSTAPKPIKEKTASYGTRNEQQLQRPPLQPLTPNTKVPTRSDIQPQEMRRPPVSEPCRARKRTRADFETPDENNRFPNINSESESGKIDSHHFSFHHSMSTTTYPPPPPRLYRDQNQDRETFSTPKRPRRIPLLMPLGLSASDFEGLDPTPKAHSKPCVVEHNIQLLPTITGTAPHAASVTDDEWSTADDHLLVSTVLDKLNLSHKMWNECGRRNIATDGDSLGKRWRVLVRDRGCEAGLRRGSGERCRGRLREDWRA</sequence>
<protein>
    <recommendedName>
        <fullName evidence="4">Myb-like domain-containing protein</fullName>
    </recommendedName>
</protein>
<evidence type="ECO:0000313" key="3">
    <source>
        <dbReference type="Proteomes" id="UP000606974"/>
    </source>
</evidence>